<accession>A0A6N8IG47</accession>
<keyword evidence="1" id="KW-0732">Signal</keyword>
<proteinExistence type="predicted"/>
<evidence type="ECO:0008006" key="4">
    <source>
        <dbReference type="Google" id="ProtNLM"/>
    </source>
</evidence>
<protein>
    <recommendedName>
        <fullName evidence="4">Methyl-accepting chemotaxis protein</fullName>
    </recommendedName>
</protein>
<dbReference type="Gene3D" id="1.10.287.950">
    <property type="entry name" value="Methyl-accepting chemotaxis protein"/>
    <property type="match status" value="2"/>
</dbReference>
<dbReference type="RefSeq" id="WP_157004864.1">
    <property type="nucleotide sequence ID" value="NZ_WPOC01000006.1"/>
</dbReference>
<organism evidence="2 3">
    <name type="scientific">Gordonibacter urolithinfaciens</name>
    <dbReference type="NCBI Taxonomy" id="1335613"/>
    <lineage>
        <taxon>Bacteria</taxon>
        <taxon>Bacillati</taxon>
        <taxon>Actinomycetota</taxon>
        <taxon>Coriobacteriia</taxon>
        <taxon>Eggerthellales</taxon>
        <taxon>Eggerthellaceae</taxon>
        <taxon>Gordonibacter</taxon>
    </lineage>
</organism>
<comment type="caution">
    <text evidence="2">The sequence shown here is derived from an EMBL/GenBank/DDBJ whole genome shotgun (WGS) entry which is preliminary data.</text>
</comment>
<feature type="signal peptide" evidence="1">
    <location>
        <begin position="1"/>
        <end position="30"/>
    </location>
</feature>
<dbReference type="AlphaFoldDB" id="A0A6N8IG47"/>
<evidence type="ECO:0000256" key="1">
    <source>
        <dbReference type="SAM" id="SignalP"/>
    </source>
</evidence>
<keyword evidence="3" id="KW-1185">Reference proteome</keyword>
<evidence type="ECO:0000313" key="2">
    <source>
        <dbReference type="EMBL" id="MVN14795.1"/>
    </source>
</evidence>
<dbReference type="Proteomes" id="UP000468327">
    <property type="component" value="Unassembled WGS sequence"/>
</dbReference>
<sequence length="693" mass="67440">MRKQDGARVVRAAVAMGLAGTLAMPGAAWAADGSAGALSAEKDEVVYVKAGADGATQGVYVVNVFDTATAVTVDDPGRYTRVKNLTTEDELVQRDGAVQVKTLSGEPFYYQGDLDAATVLPWDIALSYYLDGREVGPDELAGATGKVRVVLDVKARTDASANGVSDFAQSCLLQAQGTFSEESFGIEDAGDATVAHAGSNALVTCLVLPGESAVFEITGQARGFEYAGWQISALPLSMAIDLASQDTSELTGKTDQLEEAMSQLSEGAAALADGLGSLNAGAQSLSSGTGEVAVGADSLANGAGSLAAGAADLAAGTNSLNDGANRAAAGVASVNDGAQKLAVSAGKLQEGAGALMEGLAQTSASSSALLGGWDQLRGSAGSLNDGAQTLAAGSGQFAAGLAASKANAASAAASYDVATAAFAAAAQAAKDNPSADTVAAMNSAALALAAVSQASGAYGALSGVESSYAQVAGGISSVASGTAAMGAGAGEFDESLRAYTGAVESIATQSTELGNGVDQAVAGIGSLAAGAGEAAEGAAEVSSGAAGAARGAQSAAAGAASLAAGSSDLALGAHDAASGSAQVASGAGTVAGGAGTLANGAAELAVATKGMGQEVLDELQKAIDEKLGADFVAHSFVDPANEAVDDVQFVYMVEGVEAVDDEPDGEGGPAASEDGSTKATFIDRLLALFRPEP</sequence>
<gene>
    <name evidence="2" type="ORF">GO738_05390</name>
</gene>
<reference evidence="2 3" key="1">
    <citation type="submission" date="2019-11" db="EMBL/GenBank/DDBJ databases">
        <title>Whole genome shotgun sequencing (WGS) data from Adlercreutzia equolifaciens ResAG-91, Eggerthella lenta MRI-F36, MRI-F37, MRI-F40, ResAG-49, ResAG-88, ResAG-121, ResAG-145, and Gordonibacter sp. ResAG-5, ResAG-26, ResAG-43, ResAG-50, ResAG-59.</title>
        <authorList>
            <person name="Stoll D.A."/>
            <person name="Danylec N."/>
            <person name="Franz C.M.A.P."/>
            <person name="Huch M."/>
        </authorList>
    </citation>
    <scope>NUCLEOTIDE SEQUENCE [LARGE SCALE GENOMIC DNA]</scope>
    <source>
        <strain evidence="2 3">ResAG-59</strain>
    </source>
</reference>
<feature type="chain" id="PRO_5026768948" description="Methyl-accepting chemotaxis protein" evidence="1">
    <location>
        <begin position="31"/>
        <end position="693"/>
    </location>
</feature>
<dbReference type="EMBL" id="WPOC01000006">
    <property type="protein sequence ID" value="MVN14795.1"/>
    <property type="molecule type" value="Genomic_DNA"/>
</dbReference>
<dbReference type="InterPro" id="IPR023908">
    <property type="entry name" value="xxxLxxG_rpt"/>
</dbReference>
<evidence type="ECO:0000313" key="3">
    <source>
        <dbReference type="Proteomes" id="UP000468327"/>
    </source>
</evidence>
<name>A0A6N8IG47_9ACTN</name>
<dbReference type="NCBIfam" id="TIGR03057">
    <property type="entry name" value="xxxLxxG_by_4"/>
    <property type="match status" value="2"/>
</dbReference>